<dbReference type="EMBL" id="LSCR01000003">
    <property type="protein sequence ID" value="KXB35383.1"/>
    <property type="molecule type" value="Genomic_DNA"/>
</dbReference>
<evidence type="ECO:0000256" key="5">
    <source>
        <dbReference type="ARBA" id="ARBA00023235"/>
    </source>
</evidence>
<dbReference type="GO" id="GO:0008881">
    <property type="term" value="F:glutamate racemase activity"/>
    <property type="evidence" value="ECO:0007669"/>
    <property type="project" value="UniProtKB-UniRule"/>
</dbReference>
<feature type="binding site" evidence="8">
    <location>
        <begin position="209"/>
        <end position="210"/>
    </location>
    <ligand>
        <name>substrate</name>
    </ligand>
</feature>
<dbReference type="GO" id="GO:0009252">
    <property type="term" value="P:peptidoglycan biosynthetic process"/>
    <property type="evidence" value="ECO:0007669"/>
    <property type="project" value="UniProtKB-UniRule"/>
</dbReference>
<comment type="caution">
    <text evidence="10">The sequence shown here is derived from an EMBL/GenBank/DDBJ whole genome shotgun (WGS) entry which is preliminary data.</text>
</comment>
<dbReference type="FunFam" id="3.40.50.1860:FF:000002">
    <property type="entry name" value="Glutamate racemase"/>
    <property type="match status" value="1"/>
</dbReference>
<feature type="compositionally biased region" description="Basic residues" evidence="9">
    <location>
        <begin position="279"/>
        <end position="289"/>
    </location>
</feature>
<evidence type="ECO:0000313" key="11">
    <source>
        <dbReference type="Proteomes" id="UP000070675"/>
    </source>
</evidence>
<gene>
    <name evidence="8" type="primary">murI</name>
    <name evidence="10" type="ORF">HMPREF3192_00253</name>
</gene>
<keyword evidence="4 8" id="KW-0573">Peptidoglycan synthesis</keyword>
<name>A0A133XWU8_9ACTN</name>
<dbReference type="PANTHER" id="PTHR21198">
    <property type="entry name" value="GLUTAMATE RACEMASE"/>
    <property type="match status" value="1"/>
</dbReference>
<comment type="catalytic activity">
    <reaction evidence="1 8">
        <text>L-glutamate = D-glutamate</text>
        <dbReference type="Rhea" id="RHEA:12813"/>
        <dbReference type="ChEBI" id="CHEBI:29985"/>
        <dbReference type="ChEBI" id="CHEBI:29986"/>
        <dbReference type="EC" id="5.1.1.3"/>
    </reaction>
</comment>
<dbReference type="InterPro" id="IPR018187">
    <property type="entry name" value="Asp/Glu_racemase_AS_1"/>
</dbReference>
<keyword evidence="11" id="KW-1185">Reference proteome</keyword>
<comment type="similarity">
    <text evidence="8">Belongs to the aspartate/glutamate racemases family.</text>
</comment>
<dbReference type="Proteomes" id="UP000070675">
    <property type="component" value="Unassembled WGS sequence"/>
</dbReference>
<protein>
    <recommendedName>
        <fullName evidence="7 8">Glutamate racemase</fullName>
        <ecNumber evidence="2 8">5.1.1.3</ecNumber>
    </recommendedName>
</protein>
<keyword evidence="3 8" id="KW-0133">Cell shape</keyword>
<accession>A0A133XWU8</accession>
<feature type="active site" description="Proton donor/acceptor" evidence="8">
    <location>
        <position position="208"/>
    </location>
</feature>
<evidence type="ECO:0000313" key="10">
    <source>
        <dbReference type="EMBL" id="KXB35383.1"/>
    </source>
</evidence>
<evidence type="ECO:0000256" key="3">
    <source>
        <dbReference type="ARBA" id="ARBA00022960"/>
    </source>
</evidence>
<dbReference type="RefSeq" id="WP_066304681.1">
    <property type="nucleotide sequence ID" value="NZ_KQ959485.1"/>
</dbReference>
<dbReference type="UniPathway" id="UPA00219"/>
<dbReference type="HAMAP" id="MF_00258">
    <property type="entry name" value="Glu_racemase"/>
    <property type="match status" value="1"/>
</dbReference>
<evidence type="ECO:0000256" key="2">
    <source>
        <dbReference type="ARBA" id="ARBA00013090"/>
    </source>
</evidence>
<sequence length="329" mass="35717">MRNTRGDVTVRPCEPIGVFDSGLGGLTVARALLEGLPQESILYVGDTKRCPYGPRDQAEVRDFAREIAAWLVERKVKMIVIACNTATAASLEVLQHELNIPVIGVIEPGARAAVNATRTGNIGVLATQGTVQSMSYVRALKKLDPDARITQCAAPRFVELVEDTLAHARKNIGVFTSELFDTEHAKDIVREMLEPLQGQGIDTVVLGCTHFPMLSKQIQEALGSDVVLVNPAEETTRSIQHALSKLGELAEQDEAGYVQGTGEKTNDAVQTTYAQATNSHHHSHHHPQHHFATTSDEVDEFAHAGSLIFGESLGTVKHITLSELDHLLS</sequence>
<dbReference type="AlphaFoldDB" id="A0A133XWU8"/>
<reference evidence="11" key="1">
    <citation type="submission" date="2016-01" db="EMBL/GenBank/DDBJ databases">
        <authorList>
            <person name="Mitreva M."/>
            <person name="Pepin K.H."/>
            <person name="Mihindukulasuriya K.A."/>
            <person name="Fulton R."/>
            <person name="Fronick C."/>
            <person name="O'Laughlin M."/>
            <person name="Miner T."/>
            <person name="Herter B."/>
            <person name="Rosa B.A."/>
            <person name="Cordes M."/>
            <person name="Tomlinson C."/>
            <person name="Wollam A."/>
            <person name="Palsikar V.B."/>
            <person name="Mardis E.R."/>
            <person name="Wilson R.K."/>
        </authorList>
    </citation>
    <scope>NUCLEOTIDE SEQUENCE [LARGE SCALE GENOMIC DNA]</scope>
    <source>
        <strain evidence="11">DNF00019</strain>
    </source>
</reference>
<evidence type="ECO:0000256" key="1">
    <source>
        <dbReference type="ARBA" id="ARBA00001602"/>
    </source>
</evidence>
<feature type="binding site" evidence="8">
    <location>
        <begin position="84"/>
        <end position="85"/>
    </location>
    <ligand>
        <name>substrate</name>
    </ligand>
</feature>
<dbReference type="InterPro" id="IPR015942">
    <property type="entry name" value="Asp/Glu/hydantoin_racemase"/>
</dbReference>
<evidence type="ECO:0000256" key="9">
    <source>
        <dbReference type="SAM" id="MobiDB-lite"/>
    </source>
</evidence>
<dbReference type="NCBIfam" id="TIGR00067">
    <property type="entry name" value="glut_race"/>
    <property type="match status" value="1"/>
</dbReference>
<dbReference type="PANTHER" id="PTHR21198:SF2">
    <property type="entry name" value="GLUTAMATE RACEMASE"/>
    <property type="match status" value="1"/>
</dbReference>
<feature type="active site" description="Proton donor/acceptor" evidence="8">
    <location>
        <position position="83"/>
    </location>
</feature>
<feature type="binding site" evidence="8">
    <location>
        <begin position="20"/>
        <end position="21"/>
    </location>
    <ligand>
        <name>substrate</name>
    </ligand>
</feature>
<keyword evidence="6 8" id="KW-0961">Cell wall biogenesis/degradation</keyword>
<dbReference type="Gene3D" id="3.40.50.1860">
    <property type="match status" value="2"/>
</dbReference>
<dbReference type="InterPro" id="IPR001920">
    <property type="entry name" value="Asp/Glu_race"/>
</dbReference>
<dbReference type="InterPro" id="IPR004391">
    <property type="entry name" value="Glu_race"/>
</dbReference>
<comment type="pathway">
    <text evidence="8">Cell wall biogenesis; peptidoglycan biosynthesis.</text>
</comment>
<evidence type="ECO:0000256" key="7">
    <source>
        <dbReference type="ARBA" id="ARBA00070053"/>
    </source>
</evidence>
<dbReference type="OrthoDB" id="9801055at2"/>
<evidence type="ECO:0000256" key="6">
    <source>
        <dbReference type="ARBA" id="ARBA00023316"/>
    </source>
</evidence>
<keyword evidence="5 8" id="KW-0413">Isomerase</keyword>
<dbReference type="EC" id="5.1.1.3" evidence="2 8"/>
<dbReference type="SUPFAM" id="SSF53681">
    <property type="entry name" value="Aspartate/glutamate racemase"/>
    <property type="match status" value="2"/>
</dbReference>
<dbReference type="STRING" id="1393034.HMPREF3192_00253"/>
<dbReference type="Pfam" id="PF01177">
    <property type="entry name" value="Asp_Glu_race"/>
    <property type="match status" value="1"/>
</dbReference>
<comment type="function">
    <text evidence="8">Provides the (R)-glutamate required for cell wall biosynthesis.</text>
</comment>
<feature type="binding site" evidence="8">
    <location>
        <begin position="52"/>
        <end position="53"/>
    </location>
    <ligand>
        <name>substrate</name>
    </ligand>
</feature>
<evidence type="ECO:0000256" key="4">
    <source>
        <dbReference type="ARBA" id="ARBA00022984"/>
    </source>
</evidence>
<dbReference type="PATRIC" id="fig|1393034.3.peg.249"/>
<dbReference type="GO" id="GO:0071555">
    <property type="term" value="P:cell wall organization"/>
    <property type="evidence" value="ECO:0007669"/>
    <property type="project" value="UniProtKB-KW"/>
</dbReference>
<dbReference type="InterPro" id="IPR033134">
    <property type="entry name" value="Asp/Glu_racemase_AS_2"/>
</dbReference>
<feature type="region of interest" description="Disordered" evidence="9">
    <location>
        <begin position="275"/>
        <end position="294"/>
    </location>
</feature>
<evidence type="ECO:0000256" key="8">
    <source>
        <dbReference type="HAMAP-Rule" id="MF_00258"/>
    </source>
</evidence>
<organism evidence="10 11">
    <name type="scientific">Atopobium deltae</name>
    <dbReference type="NCBI Taxonomy" id="1393034"/>
    <lineage>
        <taxon>Bacteria</taxon>
        <taxon>Bacillati</taxon>
        <taxon>Actinomycetota</taxon>
        <taxon>Coriobacteriia</taxon>
        <taxon>Coriobacteriales</taxon>
        <taxon>Atopobiaceae</taxon>
        <taxon>Atopobium</taxon>
    </lineage>
</organism>
<proteinExistence type="inferred from homology"/>
<dbReference type="PROSITE" id="PS00924">
    <property type="entry name" value="ASP_GLU_RACEMASE_2"/>
    <property type="match status" value="1"/>
</dbReference>
<dbReference type="GO" id="GO:0008360">
    <property type="term" value="P:regulation of cell shape"/>
    <property type="evidence" value="ECO:0007669"/>
    <property type="project" value="UniProtKB-KW"/>
</dbReference>
<dbReference type="PROSITE" id="PS00923">
    <property type="entry name" value="ASP_GLU_RACEMASE_1"/>
    <property type="match status" value="1"/>
</dbReference>